<feature type="compositionally biased region" description="Polar residues" evidence="1">
    <location>
        <begin position="442"/>
        <end position="465"/>
    </location>
</feature>
<evidence type="ECO:0000313" key="3">
    <source>
        <dbReference type="Proteomes" id="UP001461498"/>
    </source>
</evidence>
<feature type="compositionally biased region" description="Basic and acidic residues" evidence="1">
    <location>
        <begin position="98"/>
        <end position="114"/>
    </location>
</feature>
<feature type="region of interest" description="Disordered" evidence="1">
    <location>
        <begin position="291"/>
        <end position="319"/>
    </location>
</feature>
<feature type="compositionally biased region" description="Polar residues" evidence="1">
    <location>
        <begin position="490"/>
        <end position="503"/>
    </location>
</feature>
<evidence type="ECO:0000313" key="2">
    <source>
        <dbReference type="EMBL" id="KAK9512631.1"/>
    </source>
</evidence>
<protein>
    <submittedName>
        <fullName evidence="2">Uncharacterized protein</fullName>
    </submittedName>
</protein>
<dbReference type="Proteomes" id="UP001461498">
    <property type="component" value="Unassembled WGS sequence"/>
</dbReference>
<feature type="region of interest" description="Disordered" evidence="1">
    <location>
        <begin position="933"/>
        <end position="959"/>
    </location>
</feature>
<reference evidence="2 3" key="1">
    <citation type="submission" date="2022-12" db="EMBL/GenBank/DDBJ databases">
        <title>Chromosome-level genome assembly of true bugs.</title>
        <authorList>
            <person name="Ma L."/>
            <person name="Li H."/>
        </authorList>
    </citation>
    <scope>NUCLEOTIDE SEQUENCE [LARGE SCALE GENOMIC DNA]</scope>
    <source>
        <strain evidence="2">Lab_2022b</strain>
    </source>
</reference>
<feature type="region of interest" description="Disordered" evidence="1">
    <location>
        <begin position="97"/>
        <end position="145"/>
    </location>
</feature>
<feature type="compositionally biased region" description="Low complexity" evidence="1">
    <location>
        <begin position="530"/>
        <end position="546"/>
    </location>
</feature>
<sequence length="1042" mass="115497">MDRKGHKSQKGLAPFASLEDLSDDSPPDDKCRLTLPGIKEDAGGHRPVGITPRIDISRASSSSHHDDSSPERELFADGANGSKFGLGFTEEMALELRSSTEELDFHDPEETETKARRKKLHQQQAVTKYELDAQSEKETHERKDSTCSEGGLLLIGGRTSRLSSIGSVASGGSAASHVSGVSAISGNSHLSAASHVSAQSRLSAMSNYSRASRCSSPHRMLLETSFCGPKPIPTLSLEAEYPPKESVEAALLARKSDPTGAVLPTETPVTRTYSTRTTLEVNPISTKVNTLDVKSKPRSHSERISKTSGPAVSCQPRSNSARIHLKHTKHSEKKKQDDNELVRIIPLHGSLDEPEETNTTQEAEQPVESVAVRDDNEPYVPEYGIYIPLKGPIIDYSKKEEVNIESKTKPKKPPIEESDLVRFISLHGDDDESIQKSKTDTSLKSNHKNGQNVQFRPWTDQQLHHSNIKDKHKKPRTPDPVTKCKPATLELSSKNGRPAQSMTHLPRDESRTPSPASSFTKANLFRRSSDSSSSSKKSANTSGSADSKSKKDSRNKSMFSSLFKKSTKEQPVPKAQPEEKGNLDPKFTNVEFKFKQEEADSIIIPLHSPDSIVEPLILYDPDAIESVPSQQDQQKTSKIDQKQCLPEISVSSQPEETQVLERNIIVVDVINEDTKDVPLTSPPSETPVNAQKNTSSSVVSPIELETLEFEPKVRRSSSVSKKEIAKVEIPKEEVPVIEVKEKEVISNVNVIGEGKVHEHVETPTETSEERTKLLEEEPVQNHETHELERGSSASEVEAEIDQISSTTKSEECDEERKGLFNQGDSIDDELPYVPTTLPQERSVAVPIIPVRQRMTEVKTCPVERPRSTTPIQPSNLEEYAATHDGTKAMHNEKMQITLPRTDSIGRTKSPGKAKPWTQFAEECLLSPKEQRKCREPSPCVSTPPPLPPRGTAAPSPPTQWVMFDEQPERRRAPRRITTLPSRHPQQTASNIVYSYVNPEECSCECHESQNKVNTSAECSNESEQCLANKKGNRTEKEKRYRT</sequence>
<dbReference type="EMBL" id="JAPXFL010000001">
    <property type="protein sequence ID" value="KAK9512632.1"/>
    <property type="molecule type" value="Genomic_DNA"/>
</dbReference>
<evidence type="ECO:0000256" key="1">
    <source>
        <dbReference type="SAM" id="MobiDB-lite"/>
    </source>
</evidence>
<comment type="caution">
    <text evidence="2">The sequence shown here is derived from an EMBL/GenBank/DDBJ whole genome shotgun (WGS) entry which is preliminary data.</text>
</comment>
<gene>
    <name evidence="2" type="ORF">O3M35_001011</name>
</gene>
<feature type="region of interest" description="Disordered" evidence="1">
    <location>
        <begin position="1"/>
        <end position="81"/>
    </location>
</feature>
<keyword evidence="3" id="KW-1185">Reference proteome</keyword>
<feature type="compositionally biased region" description="Polar residues" evidence="1">
    <location>
        <begin position="1016"/>
        <end position="1025"/>
    </location>
</feature>
<feature type="compositionally biased region" description="Basic and acidic residues" evidence="1">
    <location>
        <begin position="63"/>
        <end position="75"/>
    </location>
</feature>
<accession>A0AAW1DNN1</accession>
<feature type="region of interest" description="Disordered" evidence="1">
    <location>
        <begin position="348"/>
        <end position="367"/>
    </location>
</feature>
<feature type="region of interest" description="Disordered" evidence="1">
    <location>
        <begin position="759"/>
        <end position="837"/>
    </location>
</feature>
<name>A0AAW1DNN1_9HEMI</name>
<organism evidence="2 3">
    <name type="scientific">Rhynocoris fuscipes</name>
    <dbReference type="NCBI Taxonomy" id="488301"/>
    <lineage>
        <taxon>Eukaryota</taxon>
        <taxon>Metazoa</taxon>
        <taxon>Ecdysozoa</taxon>
        <taxon>Arthropoda</taxon>
        <taxon>Hexapoda</taxon>
        <taxon>Insecta</taxon>
        <taxon>Pterygota</taxon>
        <taxon>Neoptera</taxon>
        <taxon>Paraneoptera</taxon>
        <taxon>Hemiptera</taxon>
        <taxon>Heteroptera</taxon>
        <taxon>Panheteroptera</taxon>
        <taxon>Cimicomorpha</taxon>
        <taxon>Reduviidae</taxon>
        <taxon>Harpactorinae</taxon>
        <taxon>Harpactorini</taxon>
        <taxon>Rhynocoris</taxon>
    </lineage>
</organism>
<feature type="compositionally biased region" description="Basic and acidic residues" evidence="1">
    <location>
        <begin position="293"/>
        <end position="305"/>
    </location>
</feature>
<feature type="compositionally biased region" description="Basic and acidic residues" evidence="1">
    <location>
        <begin position="808"/>
        <end position="818"/>
    </location>
</feature>
<feature type="region of interest" description="Disordered" evidence="1">
    <location>
        <begin position="675"/>
        <end position="697"/>
    </location>
</feature>
<dbReference type="AlphaFoldDB" id="A0AAW1DNN1"/>
<dbReference type="EMBL" id="JAPXFL010000001">
    <property type="protein sequence ID" value="KAK9512631.1"/>
    <property type="molecule type" value="Genomic_DNA"/>
</dbReference>
<feature type="region of interest" description="Disordered" evidence="1">
    <location>
        <begin position="1016"/>
        <end position="1042"/>
    </location>
</feature>
<feature type="compositionally biased region" description="Polar residues" evidence="1">
    <location>
        <begin position="686"/>
        <end position="697"/>
    </location>
</feature>
<feature type="compositionally biased region" description="Basic and acidic residues" evidence="1">
    <location>
        <begin position="1032"/>
        <end position="1042"/>
    </location>
</feature>
<feature type="compositionally biased region" description="Polar residues" evidence="1">
    <location>
        <begin position="512"/>
        <end position="521"/>
    </location>
</feature>
<proteinExistence type="predicted"/>
<feature type="compositionally biased region" description="Basic and acidic residues" evidence="1">
    <location>
        <begin position="27"/>
        <end position="44"/>
    </location>
</feature>
<feature type="compositionally biased region" description="Polar residues" evidence="1">
    <location>
        <begin position="306"/>
        <end position="319"/>
    </location>
</feature>
<feature type="region of interest" description="Disordered" evidence="1">
    <location>
        <begin position="431"/>
        <end position="585"/>
    </location>
</feature>
<feature type="compositionally biased region" description="Basic and acidic residues" evidence="1">
    <location>
        <begin position="759"/>
        <end position="789"/>
    </location>
</feature>
<feature type="compositionally biased region" description="Basic and acidic residues" evidence="1">
    <location>
        <begin position="129"/>
        <end position="145"/>
    </location>
</feature>